<keyword evidence="1" id="KW-0805">Transcription regulation</keyword>
<name>A0A1H0XHB4_9GAMM</name>
<dbReference type="CDD" id="cd00090">
    <property type="entry name" value="HTH_ARSR"/>
    <property type="match status" value="1"/>
</dbReference>
<dbReference type="GO" id="GO:0003677">
    <property type="term" value="F:DNA binding"/>
    <property type="evidence" value="ECO:0007669"/>
    <property type="project" value="UniProtKB-KW"/>
</dbReference>
<dbReference type="PANTHER" id="PTHR33154:SF33">
    <property type="entry name" value="TRANSCRIPTIONAL REPRESSOR SDPR"/>
    <property type="match status" value="1"/>
</dbReference>
<accession>A0A1H0XHB4</accession>
<dbReference type="InterPro" id="IPR051081">
    <property type="entry name" value="HTH_MetalResp_TranReg"/>
</dbReference>
<dbReference type="PANTHER" id="PTHR33154">
    <property type="entry name" value="TRANSCRIPTIONAL REGULATOR, ARSR FAMILY"/>
    <property type="match status" value="1"/>
</dbReference>
<evidence type="ECO:0000313" key="6">
    <source>
        <dbReference type="Proteomes" id="UP000199460"/>
    </source>
</evidence>
<dbReference type="OrthoDB" id="9790747at2"/>
<dbReference type="AlphaFoldDB" id="A0A1H0XHB4"/>
<keyword evidence="2" id="KW-0238">DNA-binding</keyword>
<dbReference type="GO" id="GO:0003700">
    <property type="term" value="F:DNA-binding transcription factor activity"/>
    <property type="evidence" value="ECO:0007669"/>
    <property type="project" value="InterPro"/>
</dbReference>
<evidence type="ECO:0000256" key="1">
    <source>
        <dbReference type="ARBA" id="ARBA00023015"/>
    </source>
</evidence>
<evidence type="ECO:0000259" key="4">
    <source>
        <dbReference type="PROSITE" id="PS50987"/>
    </source>
</evidence>
<reference evidence="6" key="1">
    <citation type="submission" date="2016-10" db="EMBL/GenBank/DDBJ databases">
        <authorList>
            <person name="Varghese N."/>
            <person name="Submissions S."/>
        </authorList>
    </citation>
    <scope>NUCLEOTIDE SEQUENCE [LARGE SCALE GENOMIC DNA]</scope>
    <source>
        <strain evidence="6">JCM 18416</strain>
    </source>
</reference>
<keyword evidence="6" id="KW-1185">Reference proteome</keyword>
<gene>
    <name evidence="5" type="ORF">SAMN05216213_11935</name>
</gene>
<dbReference type="InterPro" id="IPR001845">
    <property type="entry name" value="HTH_ArsR_DNA-bd_dom"/>
</dbReference>
<dbReference type="Pfam" id="PF01022">
    <property type="entry name" value="HTH_5"/>
    <property type="match status" value="1"/>
</dbReference>
<evidence type="ECO:0000256" key="2">
    <source>
        <dbReference type="ARBA" id="ARBA00023125"/>
    </source>
</evidence>
<dbReference type="SUPFAM" id="SSF46785">
    <property type="entry name" value="Winged helix' DNA-binding domain"/>
    <property type="match status" value="1"/>
</dbReference>
<dbReference type="SMART" id="SM00418">
    <property type="entry name" value="HTH_ARSR"/>
    <property type="match status" value="1"/>
</dbReference>
<dbReference type="InterPro" id="IPR036390">
    <property type="entry name" value="WH_DNA-bd_sf"/>
</dbReference>
<dbReference type="Proteomes" id="UP000199460">
    <property type="component" value="Unassembled WGS sequence"/>
</dbReference>
<dbReference type="EMBL" id="FNJJ01000019">
    <property type="protein sequence ID" value="SDQ02332.1"/>
    <property type="molecule type" value="Genomic_DNA"/>
</dbReference>
<feature type="domain" description="HTH arsR-type" evidence="4">
    <location>
        <begin position="5"/>
        <end position="108"/>
    </location>
</feature>
<dbReference type="Gene3D" id="1.10.10.10">
    <property type="entry name" value="Winged helix-like DNA-binding domain superfamily/Winged helix DNA-binding domain"/>
    <property type="match status" value="1"/>
</dbReference>
<keyword evidence="3" id="KW-0804">Transcription</keyword>
<organism evidence="5 6">
    <name type="scientific">Ectopseudomonas guguanensis</name>
    <dbReference type="NCBI Taxonomy" id="1198456"/>
    <lineage>
        <taxon>Bacteria</taxon>
        <taxon>Pseudomonadati</taxon>
        <taxon>Pseudomonadota</taxon>
        <taxon>Gammaproteobacteria</taxon>
        <taxon>Pseudomonadales</taxon>
        <taxon>Pseudomonadaceae</taxon>
        <taxon>Ectopseudomonas</taxon>
    </lineage>
</organism>
<protein>
    <submittedName>
        <fullName evidence="5">ArsR family transcriptional regulator</fullName>
    </submittedName>
</protein>
<dbReference type="RefSeq" id="WP_090434972.1">
    <property type="nucleotide sequence ID" value="NZ_FNJJ01000019.1"/>
</dbReference>
<proteinExistence type="predicted"/>
<dbReference type="PROSITE" id="PS50987">
    <property type="entry name" value="HTH_ARSR_2"/>
    <property type="match status" value="1"/>
</dbReference>
<dbReference type="InterPro" id="IPR011991">
    <property type="entry name" value="ArsR-like_HTH"/>
</dbReference>
<dbReference type="GeneID" id="300934151"/>
<dbReference type="InterPro" id="IPR036388">
    <property type="entry name" value="WH-like_DNA-bd_sf"/>
</dbReference>
<sequence length="108" mass="12428">MTIRNDQALDVDLDAIIRTLAHPVRRDILDWLKEPERHFAEQDHPLEIGVCAGKIFLRTGLSQSTVSAHLTTLQRAGLVTSRKVGQWHFFKRNDELIQAFVERLSQQL</sequence>
<evidence type="ECO:0000313" key="5">
    <source>
        <dbReference type="EMBL" id="SDQ02332.1"/>
    </source>
</evidence>
<evidence type="ECO:0000256" key="3">
    <source>
        <dbReference type="ARBA" id="ARBA00023163"/>
    </source>
</evidence>